<feature type="transmembrane region" description="Helical" evidence="1">
    <location>
        <begin position="153"/>
        <end position="176"/>
    </location>
</feature>
<dbReference type="Proteomes" id="UP000288246">
    <property type="component" value="Unassembled WGS sequence"/>
</dbReference>
<dbReference type="OrthoDB" id="4862385at2"/>
<evidence type="ECO:0000313" key="2">
    <source>
        <dbReference type="EMBL" id="GCD19142.1"/>
    </source>
</evidence>
<dbReference type="EMBL" id="BHYL01000051">
    <property type="protein sequence ID" value="GCD19142.1"/>
    <property type="molecule type" value="Genomic_DNA"/>
</dbReference>
<proteinExistence type="predicted"/>
<feature type="transmembrane region" description="Helical" evidence="1">
    <location>
        <begin position="183"/>
        <end position="203"/>
    </location>
</feature>
<organism evidence="2 3">
    <name type="scientific">Cellulomonas algicola</name>
    <dbReference type="NCBI Taxonomy" id="2071633"/>
    <lineage>
        <taxon>Bacteria</taxon>
        <taxon>Bacillati</taxon>
        <taxon>Actinomycetota</taxon>
        <taxon>Actinomycetes</taxon>
        <taxon>Micrococcales</taxon>
        <taxon>Cellulomonadaceae</taxon>
        <taxon>Cellulomonas</taxon>
    </lineage>
</organism>
<evidence type="ECO:0000313" key="3">
    <source>
        <dbReference type="Proteomes" id="UP000288246"/>
    </source>
</evidence>
<accession>A0A401UWZ3</accession>
<keyword evidence="1" id="KW-0812">Transmembrane</keyword>
<evidence type="ECO:0000256" key="1">
    <source>
        <dbReference type="SAM" id="Phobius"/>
    </source>
</evidence>
<feature type="transmembrane region" description="Helical" evidence="1">
    <location>
        <begin position="106"/>
        <end position="126"/>
    </location>
</feature>
<dbReference type="AlphaFoldDB" id="A0A401UWZ3"/>
<feature type="transmembrane region" description="Helical" evidence="1">
    <location>
        <begin position="223"/>
        <end position="243"/>
    </location>
</feature>
<keyword evidence="1" id="KW-1133">Transmembrane helix</keyword>
<sequence>MTAATPALPAKARAGHVENQTWLTARWLLRTQVYLAAWFWGIAVVVVAAVIVIVTNVGDLHNSIVAFTRQGAIWFPFSVFIIVTTTYFPIHVATGLTRRSLVRGSLVAAAATAVLYGGVFSLLLLVERAVFDAAGWQWQFFDDLSAGAGPETFIPASLLTYFVTYVSGLLVGIVYLRTGGWWGTLLLPFTAGPILLVSAFFAADAGPIPTETWFGGNGVTTPVAVAASLVLVAVMAFVVDRLVRTADVPVRTS</sequence>
<name>A0A401UWZ3_9CELL</name>
<keyword evidence="3" id="KW-1185">Reference proteome</keyword>
<reference evidence="2 3" key="1">
    <citation type="submission" date="2018-11" db="EMBL/GenBank/DDBJ databases">
        <title>Draft genome sequence of Cellulomonas takizawaensis strain TKZ-21.</title>
        <authorList>
            <person name="Yamamura H."/>
            <person name="Hayashi T."/>
            <person name="Hamada M."/>
            <person name="Serisawa Y."/>
            <person name="Matsuyama K."/>
            <person name="Nakagawa Y."/>
            <person name="Otoguro M."/>
            <person name="Yanagida F."/>
            <person name="Hayakawa M."/>
        </authorList>
    </citation>
    <scope>NUCLEOTIDE SEQUENCE [LARGE SCALE GENOMIC DNA]</scope>
    <source>
        <strain evidence="2 3">TKZ-21</strain>
    </source>
</reference>
<keyword evidence="1" id="KW-0472">Membrane</keyword>
<feature type="transmembrane region" description="Helical" evidence="1">
    <location>
        <begin position="73"/>
        <end position="94"/>
    </location>
</feature>
<feature type="transmembrane region" description="Helical" evidence="1">
    <location>
        <begin position="33"/>
        <end position="53"/>
    </location>
</feature>
<gene>
    <name evidence="2" type="ORF">CTKZ_07040</name>
</gene>
<dbReference type="RefSeq" id="WP_124341683.1">
    <property type="nucleotide sequence ID" value="NZ_BHYL01000051.1"/>
</dbReference>
<comment type="caution">
    <text evidence="2">The sequence shown here is derived from an EMBL/GenBank/DDBJ whole genome shotgun (WGS) entry which is preliminary data.</text>
</comment>
<protein>
    <submittedName>
        <fullName evidence="2">Uncharacterized protein</fullName>
    </submittedName>
</protein>